<gene>
    <name evidence="1" type="ORF">PUN28_009980</name>
</gene>
<reference evidence="1 2" key="1">
    <citation type="submission" date="2023-03" db="EMBL/GenBank/DDBJ databases">
        <title>High recombination rates correlate with genetic variation in Cardiocondyla obscurior ants.</title>
        <authorList>
            <person name="Errbii M."/>
        </authorList>
    </citation>
    <scope>NUCLEOTIDE SEQUENCE [LARGE SCALE GENOMIC DNA]</scope>
    <source>
        <strain evidence="1">Alpha-2009</strain>
        <tissue evidence="1">Whole body</tissue>
    </source>
</reference>
<accession>A0AAW2FLA7</accession>
<dbReference type="EMBL" id="JADYXP020000009">
    <property type="protein sequence ID" value="KAL0116736.1"/>
    <property type="molecule type" value="Genomic_DNA"/>
</dbReference>
<proteinExistence type="predicted"/>
<sequence length="70" mass="8477">MQRISRAARGKKSLRVSRYDLCDIFLRYAFPKHYYEGNHDGFDRKRKDERERSGFDEVFKTFGPQNSHFD</sequence>
<protein>
    <submittedName>
        <fullName evidence="1">Uncharacterized protein</fullName>
    </submittedName>
</protein>
<comment type="caution">
    <text evidence="1">The sequence shown here is derived from an EMBL/GenBank/DDBJ whole genome shotgun (WGS) entry which is preliminary data.</text>
</comment>
<dbReference type="Proteomes" id="UP001430953">
    <property type="component" value="Unassembled WGS sequence"/>
</dbReference>
<dbReference type="AlphaFoldDB" id="A0AAW2FLA7"/>
<name>A0AAW2FLA7_9HYME</name>
<organism evidence="1 2">
    <name type="scientific">Cardiocondyla obscurior</name>
    <dbReference type="NCBI Taxonomy" id="286306"/>
    <lineage>
        <taxon>Eukaryota</taxon>
        <taxon>Metazoa</taxon>
        <taxon>Ecdysozoa</taxon>
        <taxon>Arthropoda</taxon>
        <taxon>Hexapoda</taxon>
        <taxon>Insecta</taxon>
        <taxon>Pterygota</taxon>
        <taxon>Neoptera</taxon>
        <taxon>Endopterygota</taxon>
        <taxon>Hymenoptera</taxon>
        <taxon>Apocrita</taxon>
        <taxon>Aculeata</taxon>
        <taxon>Formicoidea</taxon>
        <taxon>Formicidae</taxon>
        <taxon>Myrmicinae</taxon>
        <taxon>Cardiocondyla</taxon>
    </lineage>
</organism>
<evidence type="ECO:0000313" key="1">
    <source>
        <dbReference type="EMBL" id="KAL0116736.1"/>
    </source>
</evidence>
<evidence type="ECO:0000313" key="2">
    <source>
        <dbReference type="Proteomes" id="UP001430953"/>
    </source>
</evidence>
<keyword evidence="2" id="KW-1185">Reference proteome</keyword>